<sequence>MTRNRKPKTIASNLLGPVKESKKR</sequence>
<evidence type="ECO:0000313" key="2">
    <source>
        <dbReference type="EMBL" id="JAD72467.1"/>
    </source>
</evidence>
<feature type="region of interest" description="Disordered" evidence="1">
    <location>
        <begin position="1"/>
        <end position="24"/>
    </location>
</feature>
<organism evidence="2">
    <name type="scientific">Arundo donax</name>
    <name type="common">Giant reed</name>
    <name type="synonym">Donax arundinaceus</name>
    <dbReference type="NCBI Taxonomy" id="35708"/>
    <lineage>
        <taxon>Eukaryota</taxon>
        <taxon>Viridiplantae</taxon>
        <taxon>Streptophyta</taxon>
        <taxon>Embryophyta</taxon>
        <taxon>Tracheophyta</taxon>
        <taxon>Spermatophyta</taxon>
        <taxon>Magnoliopsida</taxon>
        <taxon>Liliopsida</taxon>
        <taxon>Poales</taxon>
        <taxon>Poaceae</taxon>
        <taxon>PACMAD clade</taxon>
        <taxon>Arundinoideae</taxon>
        <taxon>Arundineae</taxon>
        <taxon>Arundo</taxon>
    </lineage>
</organism>
<evidence type="ECO:0000256" key="1">
    <source>
        <dbReference type="SAM" id="MobiDB-lite"/>
    </source>
</evidence>
<reference evidence="2" key="2">
    <citation type="journal article" date="2015" name="Data Brief">
        <title>Shoot transcriptome of the giant reed, Arundo donax.</title>
        <authorList>
            <person name="Barrero R.A."/>
            <person name="Guerrero F.D."/>
            <person name="Moolhuijzen P."/>
            <person name="Goolsby J.A."/>
            <person name="Tidwell J."/>
            <person name="Bellgard S.E."/>
            <person name="Bellgard M.I."/>
        </authorList>
    </citation>
    <scope>NUCLEOTIDE SEQUENCE</scope>
    <source>
        <tissue evidence="2">Shoot tissue taken approximately 20 cm above the soil surface</tissue>
    </source>
</reference>
<proteinExistence type="predicted"/>
<dbReference type="EMBL" id="GBRH01225428">
    <property type="protein sequence ID" value="JAD72467.1"/>
    <property type="molecule type" value="Transcribed_RNA"/>
</dbReference>
<accession>A0A0A9CLS2</accession>
<dbReference type="AlphaFoldDB" id="A0A0A9CLS2"/>
<reference evidence="2" key="1">
    <citation type="submission" date="2014-09" db="EMBL/GenBank/DDBJ databases">
        <authorList>
            <person name="Magalhaes I.L.F."/>
            <person name="Oliveira U."/>
            <person name="Santos F.R."/>
            <person name="Vidigal T.H.D.A."/>
            <person name="Brescovit A.D."/>
            <person name="Santos A.J."/>
        </authorList>
    </citation>
    <scope>NUCLEOTIDE SEQUENCE</scope>
    <source>
        <tissue evidence="2">Shoot tissue taken approximately 20 cm above the soil surface</tissue>
    </source>
</reference>
<name>A0A0A9CLS2_ARUDO</name>
<protein>
    <submittedName>
        <fullName evidence="2">Uncharacterized protein</fullName>
    </submittedName>
</protein>